<feature type="transmembrane region" description="Helical" evidence="8">
    <location>
        <begin position="63"/>
        <end position="83"/>
    </location>
</feature>
<dbReference type="GO" id="GO:0033214">
    <property type="term" value="P:siderophore-iron import into cell"/>
    <property type="evidence" value="ECO:0007669"/>
    <property type="project" value="TreeGrafter"/>
</dbReference>
<dbReference type="PANTHER" id="PTHR30472">
    <property type="entry name" value="FERRIC ENTEROBACTIN TRANSPORT SYSTEM PERMEASE PROTEIN"/>
    <property type="match status" value="1"/>
</dbReference>
<feature type="transmembrane region" description="Helical" evidence="8">
    <location>
        <begin position="95"/>
        <end position="113"/>
    </location>
</feature>
<feature type="transmembrane region" description="Helical" evidence="8">
    <location>
        <begin position="200"/>
        <end position="221"/>
    </location>
</feature>
<dbReference type="OrthoDB" id="9811721at2"/>
<dbReference type="PANTHER" id="PTHR30472:SF25">
    <property type="entry name" value="ABC TRANSPORTER PERMEASE PROTEIN MJ0876-RELATED"/>
    <property type="match status" value="1"/>
</dbReference>
<dbReference type="AlphaFoldDB" id="A0A2S1LL57"/>
<dbReference type="CDD" id="cd06550">
    <property type="entry name" value="TM_ABC_iron-siderophores_like"/>
    <property type="match status" value="1"/>
</dbReference>
<dbReference type="KEGG" id="fki:FK004_04175"/>
<dbReference type="RefSeq" id="WP_108736124.1">
    <property type="nucleotide sequence ID" value="NZ_CP020919.1"/>
</dbReference>
<keyword evidence="7 8" id="KW-0472">Membrane</keyword>
<dbReference type="InterPro" id="IPR037294">
    <property type="entry name" value="ABC_BtuC-like"/>
</dbReference>
<evidence type="ECO:0000313" key="9">
    <source>
        <dbReference type="EMBL" id="AWG24487.1"/>
    </source>
</evidence>
<evidence type="ECO:0000313" key="10">
    <source>
        <dbReference type="Proteomes" id="UP000244677"/>
    </source>
</evidence>
<dbReference type="InterPro" id="IPR000522">
    <property type="entry name" value="ABC_transptr_permease_BtuC"/>
</dbReference>
<comment type="subcellular location">
    <subcellularLocation>
        <location evidence="1">Cell membrane</location>
        <topology evidence="1">Multi-pass membrane protein</topology>
    </subcellularLocation>
</comment>
<evidence type="ECO:0000256" key="8">
    <source>
        <dbReference type="SAM" id="Phobius"/>
    </source>
</evidence>
<keyword evidence="6 8" id="KW-1133">Transmembrane helix</keyword>
<evidence type="ECO:0000256" key="2">
    <source>
        <dbReference type="ARBA" id="ARBA00007935"/>
    </source>
</evidence>
<dbReference type="Proteomes" id="UP000244677">
    <property type="component" value="Chromosome"/>
</dbReference>
<dbReference type="GO" id="GO:0022857">
    <property type="term" value="F:transmembrane transporter activity"/>
    <property type="evidence" value="ECO:0007669"/>
    <property type="project" value="InterPro"/>
</dbReference>
<gene>
    <name evidence="9" type="ORF">FK004_04175</name>
</gene>
<dbReference type="Gene3D" id="1.10.3470.10">
    <property type="entry name" value="ABC transporter involved in vitamin B12 uptake, BtuC"/>
    <property type="match status" value="1"/>
</dbReference>
<accession>A0A2S1LL57</accession>
<keyword evidence="10" id="KW-1185">Reference proteome</keyword>
<feature type="transmembrane region" description="Helical" evidence="8">
    <location>
        <begin position="7"/>
        <end position="28"/>
    </location>
</feature>
<proteinExistence type="inferred from homology"/>
<evidence type="ECO:0000256" key="1">
    <source>
        <dbReference type="ARBA" id="ARBA00004651"/>
    </source>
</evidence>
<reference evidence="9 10" key="1">
    <citation type="submission" date="2017-04" db="EMBL/GenBank/DDBJ databases">
        <title>Complete genome sequence of Flavobacterium kingsejong AJ004.</title>
        <authorList>
            <person name="Lee P.C."/>
        </authorList>
    </citation>
    <scope>NUCLEOTIDE SEQUENCE [LARGE SCALE GENOMIC DNA]</scope>
    <source>
        <strain evidence="9 10">AJ004</strain>
    </source>
</reference>
<dbReference type="EMBL" id="CP020919">
    <property type="protein sequence ID" value="AWG24487.1"/>
    <property type="molecule type" value="Genomic_DNA"/>
</dbReference>
<dbReference type="SUPFAM" id="SSF81345">
    <property type="entry name" value="ABC transporter involved in vitamin B12 uptake, BtuC"/>
    <property type="match status" value="1"/>
</dbReference>
<dbReference type="FunFam" id="1.10.3470.10:FF:000001">
    <property type="entry name" value="Vitamin B12 ABC transporter permease BtuC"/>
    <property type="match status" value="1"/>
</dbReference>
<feature type="transmembrane region" description="Helical" evidence="8">
    <location>
        <begin position="321"/>
        <end position="340"/>
    </location>
</feature>
<evidence type="ECO:0000256" key="4">
    <source>
        <dbReference type="ARBA" id="ARBA00022475"/>
    </source>
</evidence>
<evidence type="ECO:0000256" key="7">
    <source>
        <dbReference type="ARBA" id="ARBA00023136"/>
    </source>
</evidence>
<comment type="similarity">
    <text evidence="2">Belongs to the binding-protein-dependent transport system permease family. FecCD subfamily.</text>
</comment>
<sequence length="344" mass="37106">MQNKLPLYLILSLLLLVVLAVISLYMGVYEFEKHSVAEIIATVFNPNTAIPESDRFVLLELRLPRIVMAILIGSALAVSGTCLQGMFKNPLATPDLIGITAGSTLFAAITIVLGSSFKKYIPEVLHYSILSIAAFIGALIAMTFIYRISTSKGKTNVIIMLLSGVAITALTRAVTGFLTYLSTDEELRDLTFWEMGSLGAASWTKNGILAVVIAVAYSFLITKGKALNAMMLGERDAQHLGIPVEKVKKRIVILTALMVGTSVAFAGTIGFVGLIIPYILRLIFKSNYHIILPLSAVLGSILLLTADTISRTLVAPSEIPIGILTAFMGAPIFIAILIHYKKSM</sequence>
<name>A0A2S1LL57_9FLAO</name>
<protein>
    <submittedName>
        <fullName evidence="9">Iron ABC transporter</fullName>
    </submittedName>
</protein>
<evidence type="ECO:0000256" key="5">
    <source>
        <dbReference type="ARBA" id="ARBA00022692"/>
    </source>
</evidence>
<dbReference type="GO" id="GO:0005886">
    <property type="term" value="C:plasma membrane"/>
    <property type="evidence" value="ECO:0007669"/>
    <property type="project" value="UniProtKB-SubCell"/>
</dbReference>
<feature type="transmembrane region" description="Helical" evidence="8">
    <location>
        <begin position="125"/>
        <end position="146"/>
    </location>
</feature>
<evidence type="ECO:0000256" key="6">
    <source>
        <dbReference type="ARBA" id="ARBA00022989"/>
    </source>
</evidence>
<keyword evidence="3" id="KW-0813">Transport</keyword>
<feature type="transmembrane region" description="Helical" evidence="8">
    <location>
        <begin position="158"/>
        <end position="180"/>
    </location>
</feature>
<dbReference type="Pfam" id="PF01032">
    <property type="entry name" value="FecCD"/>
    <property type="match status" value="1"/>
</dbReference>
<keyword evidence="4" id="KW-1003">Cell membrane</keyword>
<feature type="transmembrane region" description="Helical" evidence="8">
    <location>
        <begin position="290"/>
        <end position="309"/>
    </location>
</feature>
<organism evidence="9 10">
    <name type="scientific">Flavobacterium kingsejongi</name>
    <dbReference type="NCBI Taxonomy" id="1678728"/>
    <lineage>
        <taxon>Bacteria</taxon>
        <taxon>Pseudomonadati</taxon>
        <taxon>Bacteroidota</taxon>
        <taxon>Flavobacteriia</taxon>
        <taxon>Flavobacteriales</taxon>
        <taxon>Flavobacteriaceae</taxon>
        <taxon>Flavobacterium</taxon>
    </lineage>
</organism>
<keyword evidence="5 8" id="KW-0812">Transmembrane</keyword>
<feature type="transmembrane region" description="Helical" evidence="8">
    <location>
        <begin position="251"/>
        <end position="284"/>
    </location>
</feature>
<evidence type="ECO:0000256" key="3">
    <source>
        <dbReference type="ARBA" id="ARBA00022448"/>
    </source>
</evidence>